<dbReference type="KEGG" id="cfu:CFU_1728"/>
<sequence length="309" mass="34651">MVAWRPGKQQRKSLKSESTRKMKMSEPVDLKNIFPVIMTPSHDGKYFQNYVMSLLNFTIHAERAGMPMQVVMHQGESLVTRARNNCVADFLASPQWTHLFWIDADIGFSAEAAFRLLRSGYDIAAGVYPLKRENWPQQGLPAGTTQLQFEAGYTRYTVNAKAAGDSNRINLEVQADGFMRMEEAPTGFMVIKRSVFERLIASYPELNYVPDSAGIADQGLHYRFFDVMVDPVTRRYLSEDYGFCRLWSGLGESIYIDANSNLSHQGSKLYKGDFANSLLTSLPHAVGGPAGMQMQLTGGEYLQPNPPPL</sequence>
<gene>
    <name evidence="2" type="ordered locus">CFU_1728</name>
</gene>
<dbReference type="AlphaFoldDB" id="G0ABJ4"/>
<reference evidence="2 3" key="3">
    <citation type="journal article" date="2008" name="FEMS Microbiol. Ecol.">
        <title>Identification and characterization of genes underlying chitinolysis in Collimonas fungivorans Ter331.</title>
        <authorList>
            <person name="Fritsche K."/>
            <person name="de Boer W."/>
            <person name="Gerards S."/>
            <person name="van den Berg M."/>
            <person name="van Veen J.A."/>
            <person name="Leveau J.H."/>
        </authorList>
    </citation>
    <scope>NUCLEOTIDE SEQUENCE [LARGE SCALE GENOMIC DNA]</scope>
    <source>
        <strain evidence="2 3">Ter331</strain>
    </source>
</reference>
<dbReference type="STRING" id="1005048.CFU_1728"/>
<name>G0ABJ4_COLFT</name>
<dbReference type="EMBL" id="CP002745">
    <property type="protein sequence ID" value="AEK61560.1"/>
    <property type="molecule type" value="Genomic_DNA"/>
</dbReference>
<dbReference type="HOGENOM" id="CLU_078175_0_0_4"/>
<reference evidence="2 3" key="1">
    <citation type="journal article" date="2004" name="Environ. Microbiol.">
        <title>Phylogeny-function analysis of (meta)genomic libraries: screening for expression of ribosomal RNA genes by large-insert library fluorescent in situ hybridization (LIL-FISH).</title>
        <authorList>
            <person name="Leveau J.H."/>
            <person name="Gerards S."/>
            <person name="de Boer W."/>
            <person name="van Veen J.A."/>
        </authorList>
    </citation>
    <scope>NUCLEOTIDE SEQUENCE [LARGE SCALE GENOMIC DNA]</scope>
    <source>
        <strain evidence="2 3">Ter331</strain>
    </source>
</reference>
<organism evidence="2 3">
    <name type="scientific">Collimonas fungivorans (strain Ter331)</name>
    <dbReference type="NCBI Taxonomy" id="1005048"/>
    <lineage>
        <taxon>Bacteria</taxon>
        <taxon>Pseudomonadati</taxon>
        <taxon>Pseudomonadota</taxon>
        <taxon>Betaproteobacteria</taxon>
        <taxon>Burkholderiales</taxon>
        <taxon>Oxalobacteraceae</taxon>
        <taxon>Collimonas</taxon>
    </lineage>
</organism>
<protein>
    <recommendedName>
        <fullName evidence="4">Glycosyltransferase</fullName>
    </recommendedName>
</protein>
<evidence type="ECO:0000313" key="2">
    <source>
        <dbReference type="EMBL" id="AEK61560.1"/>
    </source>
</evidence>
<evidence type="ECO:0000313" key="3">
    <source>
        <dbReference type="Proteomes" id="UP000008392"/>
    </source>
</evidence>
<dbReference type="eggNOG" id="COG1216">
    <property type="taxonomic scope" value="Bacteria"/>
</dbReference>
<evidence type="ECO:0000256" key="1">
    <source>
        <dbReference type="SAM" id="MobiDB-lite"/>
    </source>
</evidence>
<dbReference type="Proteomes" id="UP000008392">
    <property type="component" value="Chromosome"/>
</dbReference>
<keyword evidence="3" id="KW-1185">Reference proteome</keyword>
<reference evidence="2 3" key="4">
    <citation type="journal article" date="2010" name="Environ. Microbiol.">
        <title>The bacterial genus Collimonas: mycophagy, weathering and other adaptive solutions to life in oligotrophic soil environments.</title>
        <authorList>
            <person name="Leveau J.H."/>
            <person name="Uroz S."/>
            <person name="de Boer W."/>
        </authorList>
    </citation>
    <scope>NUCLEOTIDE SEQUENCE [LARGE SCALE GENOMIC DNA]</scope>
    <source>
        <strain evidence="2 3">Ter331</strain>
    </source>
</reference>
<reference evidence="2 3" key="2">
    <citation type="journal article" date="2006" name="J. Microbiol. Methods">
        <title>Genomic flank-sequencing of plasposon insertion sites for rapid identification of functional genes.</title>
        <authorList>
            <person name="Leveau J.H."/>
            <person name="Gerards S."/>
            <person name="Fritsche K."/>
            <person name="Zondag G."/>
            <person name="van Veen J.A."/>
        </authorList>
    </citation>
    <scope>NUCLEOTIDE SEQUENCE [LARGE SCALE GENOMIC DNA]</scope>
    <source>
        <strain evidence="2 3">Ter331</strain>
    </source>
</reference>
<feature type="compositionally biased region" description="Basic and acidic residues" evidence="1">
    <location>
        <begin position="14"/>
        <end position="23"/>
    </location>
</feature>
<dbReference type="Gene3D" id="3.90.550.40">
    <property type="match status" value="1"/>
</dbReference>
<evidence type="ECO:0008006" key="4">
    <source>
        <dbReference type="Google" id="ProtNLM"/>
    </source>
</evidence>
<reference evidence="2 3" key="5">
    <citation type="journal article" date="2011" name="ISME J.">
        <title>Dual transcriptional profiling of a bacterial/fungal confrontation: Collimonas fungivorans versus Aspergillus niger.</title>
        <authorList>
            <person name="Mela F."/>
            <person name="Fritsche K."/>
            <person name="de Boer W."/>
            <person name="van Veen J.A."/>
            <person name="de Graaff L.H."/>
            <person name="van den Berg M."/>
            <person name="Leveau J.H."/>
        </authorList>
    </citation>
    <scope>NUCLEOTIDE SEQUENCE [LARGE SCALE GENOMIC DNA]</scope>
    <source>
        <strain evidence="2 3">Ter331</strain>
    </source>
</reference>
<reference evidence="3" key="6">
    <citation type="submission" date="2011-05" db="EMBL/GenBank/DDBJ databases">
        <title>Complete sequence of Collimonas fungivorans Ter331.</title>
        <authorList>
            <person name="Leveau J.H."/>
        </authorList>
    </citation>
    <scope>NUCLEOTIDE SEQUENCE [LARGE SCALE GENOMIC DNA]</scope>
    <source>
        <strain evidence="3">Ter331</strain>
    </source>
</reference>
<accession>G0ABJ4</accession>
<proteinExistence type="predicted"/>
<feature type="region of interest" description="Disordered" evidence="1">
    <location>
        <begin position="1"/>
        <end position="23"/>
    </location>
</feature>